<evidence type="ECO:0000256" key="5">
    <source>
        <dbReference type="PROSITE-ProRule" id="PRU00473"/>
    </source>
</evidence>
<evidence type="ECO:0000256" key="4">
    <source>
        <dbReference type="ARBA" id="ARBA00023237"/>
    </source>
</evidence>
<evidence type="ECO:0000256" key="2">
    <source>
        <dbReference type="ARBA" id="ARBA00022729"/>
    </source>
</evidence>
<comment type="caution">
    <text evidence="9">The sequence shown here is derived from an EMBL/GenBank/DDBJ whole genome shotgun (WGS) entry which is preliminary data.</text>
</comment>
<comment type="subcellular location">
    <subcellularLocation>
        <location evidence="1">Cell outer membrane</location>
    </subcellularLocation>
</comment>
<keyword evidence="3 5" id="KW-0472">Membrane</keyword>
<organism evidence="9 10">
    <name type="scientific">Myxococcus xanthus</name>
    <dbReference type="NCBI Taxonomy" id="34"/>
    <lineage>
        <taxon>Bacteria</taxon>
        <taxon>Pseudomonadati</taxon>
        <taxon>Myxococcota</taxon>
        <taxon>Myxococcia</taxon>
        <taxon>Myxococcales</taxon>
        <taxon>Cystobacterineae</taxon>
        <taxon>Myxococcaceae</taxon>
        <taxon>Myxococcus</taxon>
    </lineage>
</organism>
<feature type="compositionally biased region" description="Acidic residues" evidence="6">
    <location>
        <begin position="170"/>
        <end position="185"/>
    </location>
</feature>
<feature type="region of interest" description="Disordered" evidence="6">
    <location>
        <begin position="316"/>
        <end position="352"/>
    </location>
</feature>
<dbReference type="Pfam" id="PF02412">
    <property type="entry name" value="TSP_3"/>
    <property type="match status" value="5"/>
</dbReference>
<dbReference type="AlphaFoldDB" id="A0A7Y4MS04"/>
<dbReference type="InterPro" id="IPR028974">
    <property type="entry name" value="TSP_type-3_rpt"/>
</dbReference>
<evidence type="ECO:0000256" key="1">
    <source>
        <dbReference type="ARBA" id="ARBA00004442"/>
    </source>
</evidence>
<dbReference type="Pfam" id="PF00691">
    <property type="entry name" value="OmpA"/>
    <property type="match status" value="1"/>
</dbReference>
<feature type="domain" description="OmpA-like" evidence="8">
    <location>
        <begin position="231"/>
        <end position="349"/>
    </location>
</feature>
<keyword evidence="2 7" id="KW-0732">Signal</keyword>
<dbReference type="InterPro" id="IPR036737">
    <property type="entry name" value="OmpA-like_sf"/>
</dbReference>
<dbReference type="SUPFAM" id="SSF103088">
    <property type="entry name" value="OmpA-like"/>
    <property type="match status" value="1"/>
</dbReference>
<feature type="chain" id="PRO_5030872937" evidence="7">
    <location>
        <begin position="37"/>
        <end position="352"/>
    </location>
</feature>
<dbReference type="Gene3D" id="3.30.1330.60">
    <property type="entry name" value="OmpA-like domain"/>
    <property type="match status" value="1"/>
</dbReference>
<feature type="compositionally biased region" description="Basic and acidic residues" evidence="6">
    <location>
        <begin position="141"/>
        <end position="153"/>
    </location>
</feature>
<name>A0A7Y4MS04_MYXXA</name>
<gene>
    <name evidence="9" type="ORF">HNV28_17670</name>
</gene>
<dbReference type="Gene3D" id="4.10.1080.10">
    <property type="entry name" value="TSP type-3 repeat"/>
    <property type="match status" value="1"/>
</dbReference>
<dbReference type="PANTHER" id="PTHR30329:SF21">
    <property type="entry name" value="LIPOPROTEIN YIAD-RELATED"/>
    <property type="match status" value="1"/>
</dbReference>
<evidence type="ECO:0000256" key="6">
    <source>
        <dbReference type="SAM" id="MobiDB-lite"/>
    </source>
</evidence>
<reference evidence="9 10" key="1">
    <citation type="submission" date="2020-05" db="EMBL/GenBank/DDBJ databases">
        <authorList>
            <person name="Whitworth D."/>
        </authorList>
    </citation>
    <scope>NUCLEOTIDE SEQUENCE [LARGE SCALE GENOMIC DNA]</scope>
    <source>
        <strain evidence="9 10">AM005</strain>
    </source>
</reference>
<dbReference type="SUPFAM" id="SSF103647">
    <property type="entry name" value="TSP type-3 repeat"/>
    <property type="match status" value="2"/>
</dbReference>
<evidence type="ECO:0000313" key="9">
    <source>
        <dbReference type="EMBL" id="NOJ80144.1"/>
    </source>
</evidence>
<keyword evidence="4" id="KW-0998">Cell outer membrane</keyword>
<proteinExistence type="predicted"/>
<feature type="region of interest" description="Disordered" evidence="6">
    <location>
        <begin position="93"/>
        <end position="196"/>
    </location>
</feature>
<accession>A0A7Y4MS04</accession>
<dbReference type="InterPro" id="IPR006664">
    <property type="entry name" value="OMP_bac"/>
</dbReference>
<dbReference type="GO" id="GO:0005509">
    <property type="term" value="F:calcium ion binding"/>
    <property type="evidence" value="ECO:0007669"/>
    <property type="project" value="InterPro"/>
</dbReference>
<dbReference type="InterPro" id="IPR006665">
    <property type="entry name" value="OmpA-like"/>
</dbReference>
<evidence type="ECO:0000313" key="10">
    <source>
        <dbReference type="Proteomes" id="UP000533080"/>
    </source>
</evidence>
<evidence type="ECO:0000259" key="8">
    <source>
        <dbReference type="PROSITE" id="PS51123"/>
    </source>
</evidence>
<dbReference type="CDD" id="cd07185">
    <property type="entry name" value="OmpA_C-like"/>
    <property type="match status" value="1"/>
</dbReference>
<dbReference type="GO" id="GO:0007155">
    <property type="term" value="P:cell adhesion"/>
    <property type="evidence" value="ECO:0007669"/>
    <property type="project" value="InterPro"/>
</dbReference>
<dbReference type="InterPro" id="IPR003367">
    <property type="entry name" value="Thrombospondin_3-like_rpt"/>
</dbReference>
<protein>
    <submittedName>
        <fullName evidence="9">OmpA family protein</fullName>
    </submittedName>
</protein>
<sequence length="352" mass="37572">MSAWTARTRCALVPRMMKTRALLRRALFAAAVLAVAAPGCRHAPPPAPGLDADGDGVLNGEDACPTVRGLARLQGCPARDTDGDGVEDAVDKCPRHAGPASRDGCPIRDSDEDGVEDAKDACPRVFGPLERQGCPVDDPDRDGVEGAADKCPDEPGPASREGCPIRDADGDGVPDEEDACPDEEGLPSLRGCPERDVDGDGVADHRDNCPRERGAVDNQGCPAARKQRVVIRPDRLELLERITFAPGTAALQPRVQPVLDNVAEVLLVHPRLGVIAIEGHTDNRGDPDVQREVTLARAEAVRDYLVERGVPLERLEASGFGPDKPVESNETAQGREANRRLDLRVVAPRGRP</sequence>
<dbReference type="GO" id="GO:0009279">
    <property type="term" value="C:cell outer membrane"/>
    <property type="evidence" value="ECO:0007669"/>
    <property type="project" value="UniProtKB-SubCell"/>
</dbReference>
<feature type="signal peptide" evidence="7">
    <location>
        <begin position="1"/>
        <end position="36"/>
    </location>
</feature>
<dbReference type="InterPro" id="IPR050330">
    <property type="entry name" value="Bact_OuterMem_StrucFunc"/>
</dbReference>
<evidence type="ECO:0000256" key="7">
    <source>
        <dbReference type="SAM" id="SignalP"/>
    </source>
</evidence>
<dbReference type="EMBL" id="JABFNT010000051">
    <property type="protein sequence ID" value="NOJ80144.1"/>
    <property type="molecule type" value="Genomic_DNA"/>
</dbReference>
<dbReference type="PROSITE" id="PS51123">
    <property type="entry name" value="OMPA_2"/>
    <property type="match status" value="1"/>
</dbReference>
<dbReference type="PANTHER" id="PTHR30329">
    <property type="entry name" value="STATOR ELEMENT OF FLAGELLAR MOTOR COMPLEX"/>
    <property type="match status" value="1"/>
</dbReference>
<dbReference type="Proteomes" id="UP000533080">
    <property type="component" value="Unassembled WGS sequence"/>
</dbReference>
<evidence type="ECO:0000256" key="3">
    <source>
        <dbReference type="ARBA" id="ARBA00023136"/>
    </source>
</evidence>
<dbReference type="PRINTS" id="PR01021">
    <property type="entry name" value="OMPADOMAIN"/>
</dbReference>